<dbReference type="GO" id="GO:0051607">
    <property type="term" value="P:defense response to virus"/>
    <property type="evidence" value="ECO:0007669"/>
    <property type="project" value="UniProtKB-KW"/>
</dbReference>
<evidence type="ECO:0000313" key="10">
    <source>
        <dbReference type="EMBL" id="QEG35265.1"/>
    </source>
</evidence>
<protein>
    <submittedName>
        <fullName evidence="10">Helicase Cas3</fullName>
    </submittedName>
</protein>
<dbReference type="InterPro" id="IPR006674">
    <property type="entry name" value="HD_domain"/>
</dbReference>
<sequence length="789" mass="88325">MNFNDWFSDVWGYEPFPWQSRLSELEEWPAAIAVPTGCGKTAVIDVWLWRWLEGRANRRCWYIVDRRVLVDAAFERASHLIRESGADVDVLRLRGGVFDERPLLSPSRPAVICSTVDQFGSRLLFRGYGVGRSGRVLEAALAGVDSLVVIDEAHLSEPLNETITSAVSLGADIRLSPMTATPRCAEGEILNLNESDLGHPILASRLHAQKIAHLVTGSLAQHAEQLRKSGAQSIAVWCNTVDEAIENAKKLRQIGETVLFTGRQREFDRIALLKEWGPMLESNSSSESPKVFVVTTQSLEVGVDWDFDALVTECASIDALKQRFGRLDRIGKRTQTEGKIIKPPSKPKVYGDSALATWKWLTANAEKSMIDFGITSQSKWEVPLECSLPLVPPPLLLPAHLNAWVLTSETIDLDVSPWLHGEQDEQDCRICWRNDFEGDNSDWVERINAVPPAILETANVPIYSVQRAVKEPLVIWRGREDVAVRNAEDIQPGDVVILPAGSGYFELACMISEETPDISEIVEPVFRLTKERLEREGLESGVDLESVALHEILELLPEAVKERLGDSVEVRPYPDGLVLAAKQTSLSVQSGKPVSLEQHSKEVTELAQSIATDLDLPSKEVIRLAAWWHDTGKADPRFQAWLQGGFAVHKEFLAKSGQTWLQMLAARQQAAYPSGRRHEFLSAKLFSISKDACEVEDIDLALHLIESHHGWARPTYPLPSDECSPNVELTWDREHLSVRADEHVADENRLWRLIDRYGYWGLALLASVVQFADRETSRRESYGTTRIES</sequence>
<dbReference type="InterPro" id="IPR003607">
    <property type="entry name" value="HD/PDEase_dom"/>
</dbReference>
<dbReference type="InterPro" id="IPR011545">
    <property type="entry name" value="DEAD/DEAH_box_helicase_dom"/>
</dbReference>
<organism evidence="10 11">
    <name type="scientific">Bythopirellula goksoeyrii</name>
    <dbReference type="NCBI Taxonomy" id="1400387"/>
    <lineage>
        <taxon>Bacteria</taxon>
        <taxon>Pseudomonadati</taxon>
        <taxon>Planctomycetota</taxon>
        <taxon>Planctomycetia</taxon>
        <taxon>Pirellulales</taxon>
        <taxon>Lacipirellulaceae</taxon>
        <taxon>Bythopirellula</taxon>
    </lineage>
</organism>
<dbReference type="Pfam" id="PF01966">
    <property type="entry name" value="HD"/>
    <property type="match status" value="1"/>
</dbReference>
<evidence type="ECO:0000256" key="7">
    <source>
        <dbReference type="ARBA" id="ARBA00022840"/>
    </source>
</evidence>
<dbReference type="GO" id="GO:0005524">
    <property type="term" value="F:ATP binding"/>
    <property type="evidence" value="ECO:0007669"/>
    <property type="project" value="UniProtKB-KW"/>
</dbReference>
<dbReference type="Pfam" id="PF22590">
    <property type="entry name" value="Cas3-like_C_2"/>
    <property type="match status" value="1"/>
</dbReference>
<evidence type="ECO:0000256" key="2">
    <source>
        <dbReference type="ARBA" id="ARBA00009046"/>
    </source>
</evidence>
<evidence type="ECO:0000256" key="4">
    <source>
        <dbReference type="ARBA" id="ARBA00022741"/>
    </source>
</evidence>
<reference evidence="10 11" key="1">
    <citation type="submission" date="2019-08" db="EMBL/GenBank/DDBJ databases">
        <title>Deep-cultivation of Planctomycetes and their phenomic and genomic characterization uncovers novel biology.</title>
        <authorList>
            <person name="Wiegand S."/>
            <person name="Jogler M."/>
            <person name="Boedeker C."/>
            <person name="Pinto D."/>
            <person name="Vollmers J."/>
            <person name="Rivas-Marin E."/>
            <person name="Kohn T."/>
            <person name="Peeters S.H."/>
            <person name="Heuer A."/>
            <person name="Rast P."/>
            <person name="Oberbeckmann S."/>
            <person name="Bunk B."/>
            <person name="Jeske O."/>
            <person name="Meyerdierks A."/>
            <person name="Storesund J.E."/>
            <person name="Kallscheuer N."/>
            <person name="Luecker S."/>
            <person name="Lage O.M."/>
            <person name="Pohl T."/>
            <person name="Merkel B.J."/>
            <person name="Hornburger P."/>
            <person name="Mueller R.-W."/>
            <person name="Bruemmer F."/>
            <person name="Labrenz M."/>
            <person name="Spormann A.M."/>
            <person name="Op den Camp H."/>
            <person name="Overmann J."/>
            <person name="Amann R."/>
            <person name="Jetten M.S.M."/>
            <person name="Mascher T."/>
            <person name="Medema M.H."/>
            <person name="Devos D.P."/>
            <person name="Kaster A.-K."/>
            <person name="Ovreas L."/>
            <person name="Rohde M."/>
            <person name="Galperin M.Y."/>
            <person name="Jogler C."/>
        </authorList>
    </citation>
    <scope>NUCLEOTIDE SEQUENCE [LARGE SCALE GENOMIC DNA]</scope>
    <source>
        <strain evidence="10 11">Pr1d</strain>
    </source>
</reference>
<dbReference type="GO" id="GO:0016787">
    <property type="term" value="F:hydrolase activity"/>
    <property type="evidence" value="ECO:0007669"/>
    <property type="project" value="UniProtKB-KW"/>
</dbReference>
<dbReference type="Gene3D" id="3.40.50.300">
    <property type="entry name" value="P-loop containing nucleotide triphosphate hydrolases"/>
    <property type="match status" value="2"/>
</dbReference>
<evidence type="ECO:0000256" key="8">
    <source>
        <dbReference type="ARBA" id="ARBA00023118"/>
    </source>
</evidence>
<evidence type="ECO:0000256" key="5">
    <source>
        <dbReference type="ARBA" id="ARBA00022801"/>
    </source>
</evidence>
<proteinExistence type="inferred from homology"/>
<dbReference type="GO" id="GO:0004386">
    <property type="term" value="F:helicase activity"/>
    <property type="evidence" value="ECO:0007669"/>
    <property type="project" value="UniProtKB-KW"/>
</dbReference>
<evidence type="ECO:0000256" key="6">
    <source>
        <dbReference type="ARBA" id="ARBA00022806"/>
    </source>
</evidence>
<dbReference type="RefSeq" id="WP_168205200.1">
    <property type="nucleotide sequence ID" value="NZ_CP042913.1"/>
</dbReference>
<dbReference type="SUPFAM" id="SSF52540">
    <property type="entry name" value="P-loop containing nucleoside triphosphate hydrolases"/>
    <property type="match status" value="1"/>
</dbReference>
<comment type="similarity">
    <text evidence="2">In the central section; belongs to the CRISPR-associated helicase Cas3 family.</text>
</comment>
<evidence type="ECO:0000313" key="11">
    <source>
        <dbReference type="Proteomes" id="UP000323917"/>
    </source>
</evidence>
<keyword evidence="4" id="KW-0547">Nucleotide-binding</keyword>
<accession>A0A5B9QCE5</accession>
<dbReference type="GO" id="GO:0046872">
    <property type="term" value="F:metal ion binding"/>
    <property type="evidence" value="ECO:0007669"/>
    <property type="project" value="UniProtKB-KW"/>
</dbReference>
<dbReference type="NCBIfam" id="TIGR02621">
    <property type="entry name" value="cas3_GSU0051"/>
    <property type="match status" value="1"/>
</dbReference>
<gene>
    <name evidence="10" type="ORF">Pr1d_25600</name>
</gene>
<evidence type="ECO:0000256" key="3">
    <source>
        <dbReference type="ARBA" id="ARBA00022723"/>
    </source>
</evidence>
<dbReference type="InterPro" id="IPR038257">
    <property type="entry name" value="CRISPR-assoc_Cas3_HD_sf"/>
</dbReference>
<evidence type="ECO:0000256" key="1">
    <source>
        <dbReference type="ARBA" id="ARBA00006847"/>
    </source>
</evidence>
<feature type="domain" description="HD Cas3-type" evidence="9">
    <location>
        <begin position="589"/>
        <end position="775"/>
    </location>
</feature>
<dbReference type="PROSITE" id="PS51643">
    <property type="entry name" value="HD_CAS3"/>
    <property type="match status" value="1"/>
</dbReference>
<keyword evidence="5" id="KW-0378">Hydrolase</keyword>
<keyword evidence="8" id="KW-0051">Antiviral defense</keyword>
<dbReference type="KEGG" id="bgok:Pr1d_25600"/>
<dbReference type="InterPro" id="IPR027417">
    <property type="entry name" value="P-loop_NTPase"/>
</dbReference>
<dbReference type="AlphaFoldDB" id="A0A5B9QCE5"/>
<keyword evidence="6 10" id="KW-0347">Helicase</keyword>
<dbReference type="SUPFAM" id="SSF109604">
    <property type="entry name" value="HD-domain/PDEase-like"/>
    <property type="match status" value="1"/>
</dbReference>
<dbReference type="InterPro" id="IPR013444">
    <property type="entry name" value="Helicase_Cas3_CRISPR-ass_Anaes"/>
</dbReference>
<dbReference type="InterPro" id="IPR006483">
    <property type="entry name" value="CRISPR-assoc_Cas3_HD"/>
</dbReference>
<dbReference type="InterPro" id="IPR054712">
    <property type="entry name" value="Cas3-like_dom"/>
</dbReference>
<dbReference type="Gene3D" id="1.10.3210.30">
    <property type="match status" value="1"/>
</dbReference>
<dbReference type="GO" id="GO:0003676">
    <property type="term" value="F:nucleic acid binding"/>
    <property type="evidence" value="ECO:0007669"/>
    <property type="project" value="InterPro"/>
</dbReference>
<dbReference type="EMBL" id="CP042913">
    <property type="protein sequence ID" value="QEG35265.1"/>
    <property type="molecule type" value="Genomic_DNA"/>
</dbReference>
<dbReference type="NCBIfam" id="TIGR01596">
    <property type="entry name" value="cas3_HD"/>
    <property type="match status" value="1"/>
</dbReference>
<dbReference type="Pfam" id="PF00270">
    <property type="entry name" value="DEAD"/>
    <property type="match status" value="1"/>
</dbReference>
<name>A0A5B9QCE5_9BACT</name>
<keyword evidence="3" id="KW-0479">Metal-binding</keyword>
<keyword evidence="11" id="KW-1185">Reference proteome</keyword>
<dbReference type="SMART" id="SM00471">
    <property type="entry name" value="HDc"/>
    <property type="match status" value="1"/>
</dbReference>
<evidence type="ECO:0000259" key="9">
    <source>
        <dbReference type="PROSITE" id="PS51643"/>
    </source>
</evidence>
<dbReference type="Proteomes" id="UP000323917">
    <property type="component" value="Chromosome"/>
</dbReference>
<comment type="similarity">
    <text evidence="1">In the N-terminal section; belongs to the CRISPR-associated nuclease Cas3-HD family.</text>
</comment>
<keyword evidence="7" id="KW-0067">ATP-binding</keyword>